<organism evidence="3 4">
    <name type="scientific">Penicilliopsis zonata CBS 506.65</name>
    <dbReference type="NCBI Taxonomy" id="1073090"/>
    <lineage>
        <taxon>Eukaryota</taxon>
        <taxon>Fungi</taxon>
        <taxon>Dikarya</taxon>
        <taxon>Ascomycota</taxon>
        <taxon>Pezizomycotina</taxon>
        <taxon>Eurotiomycetes</taxon>
        <taxon>Eurotiomycetidae</taxon>
        <taxon>Eurotiales</taxon>
        <taxon>Aspergillaceae</taxon>
        <taxon>Penicilliopsis</taxon>
    </lineage>
</organism>
<dbReference type="SUPFAM" id="SSF53474">
    <property type="entry name" value="alpha/beta-Hydrolases"/>
    <property type="match status" value="1"/>
</dbReference>
<dbReference type="GO" id="GO:0005737">
    <property type="term" value="C:cytoplasm"/>
    <property type="evidence" value="ECO:0007669"/>
    <property type="project" value="TreeGrafter"/>
</dbReference>
<proteinExistence type="predicted"/>
<dbReference type="Proteomes" id="UP000184188">
    <property type="component" value="Unassembled WGS sequence"/>
</dbReference>
<evidence type="ECO:0000313" key="3">
    <source>
        <dbReference type="EMBL" id="OJJ47402.1"/>
    </source>
</evidence>
<dbReference type="Pfam" id="PF03959">
    <property type="entry name" value="FSH1"/>
    <property type="match status" value="1"/>
</dbReference>
<dbReference type="VEuPathDB" id="FungiDB:ASPZODRAFT_65538"/>
<dbReference type="EMBL" id="KV878341">
    <property type="protein sequence ID" value="OJJ47402.1"/>
    <property type="molecule type" value="Genomic_DNA"/>
</dbReference>
<protein>
    <recommendedName>
        <fullName evidence="2">Serine hydrolase domain-containing protein</fullName>
    </recommendedName>
</protein>
<dbReference type="Gene3D" id="3.40.50.1820">
    <property type="entry name" value="alpha/beta hydrolase"/>
    <property type="match status" value="1"/>
</dbReference>
<dbReference type="AlphaFoldDB" id="A0A1L9SJJ3"/>
<sequence length="280" mass="30903">MKILCLHGYGTNADVLRYQMRRLRESCDPSWEFHYLSGEEPCSPAPGTTDNFPAPFLCYTSRFDPEGQAAAHALIDEAIAEHGPFDGAFCFSQGASVMVSFLLESVRADPDLRPPLKFLILCSPTIPLAESPDYCHTVLGSLSDADQAHLRSGQDEQIKLLPEPAQLLTTSLISVVDAVKPITGQPRSFFLDRPLNEIPCALHPDLCPARLSLPVLYTRGKDDLNGMPEWVSLVQGFITSSKQRVYEHSGGHNVPQKQVEVHQMISAMEWVMAQSLLPTS</sequence>
<accession>A0A1L9SJJ3</accession>
<dbReference type="RefSeq" id="XP_022581912.1">
    <property type="nucleotide sequence ID" value="XM_022729309.1"/>
</dbReference>
<dbReference type="GO" id="GO:0016787">
    <property type="term" value="F:hydrolase activity"/>
    <property type="evidence" value="ECO:0007669"/>
    <property type="project" value="UniProtKB-KW"/>
</dbReference>
<evidence type="ECO:0000256" key="1">
    <source>
        <dbReference type="ARBA" id="ARBA00022801"/>
    </source>
</evidence>
<dbReference type="OrthoDB" id="414698at2759"/>
<dbReference type="GO" id="GO:0019748">
    <property type="term" value="P:secondary metabolic process"/>
    <property type="evidence" value="ECO:0007669"/>
    <property type="project" value="TreeGrafter"/>
</dbReference>
<dbReference type="InterPro" id="IPR029058">
    <property type="entry name" value="AB_hydrolase_fold"/>
</dbReference>
<dbReference type="PANTHER" id="PTHR48070">
    <property type="entry name" value="ESTERASE OVCA2"/>
    <property type="match status" value="1"/>
</dbReference>
<name>A0A1L9SJJ3_9EURO</name>
<dbReference type="PANTHER" id="PTHR48070:SF6">
    <property type="entry name" value="ESTERASE OVCA2"/>
    <property type="match status" value="1"/>
</dbReference>
<dbReference type="GO" id="GO:0005634">
    <property type="term" value="C:nucleus"/>
    <property type="evidence" value="ECO:0007669"/>
    <property type="project" value="TreeGrafter"/>
</dbReference>
<gene>
    <name evidence="3" type="ORF">ASPZODRAFT_65538</name>
</gene>
<feature type="domain" description="Serine hydrolase" evidence="2">
    <location>
        <begin position="1"/>
        <end position="263"/>
    </location>
</feature>
<keyword evidence="4" id="KW-1185">Reference proteome</keyword>
<dbReference type="InterPro" id="IPR050593">
    <property type="entry name" value="LovG"/>
</dbReference>
<reference evidence="4" key="1">
    <citation type="journal article" date="2017" name="Genome Biol.">
        <title>Comparative genomics reveals high biological diversity and specific adaptations in the industrially and medically important fungal genus Aspergillus.</title>
        <authorList>
            <person name="de Vries R.P."/>
            <person name="Riley R."/>
            <person name="Wiebenga A."/>
            <person name="Aguilar-Osorio G."/>
            <person name="Amillis S."/>
            <person name="Uchima C.A."/>
            <person name="Anderluh G."/>
            <person name="Asadollahi M."/>
            <person name="Askin M."/>
            <person name="Barry K."/>
            <person name="Battaglia E."/>
            <person name="Bayram O."/>
            <person name="Benocci T."/>
            <person name="Braus-Stromeyer S.A."/>
            <person name="Caldana C."/>
            <person name="Canovas D."/>
            <person name="Cerqueira G.C."/>
            <person name="Chen F."/>
            <person name="Chen W."/>
            <person name="Choi C."/>
            <person name="Clum A."/>
            <person name="Dos Santos R.A."/>
            <person name="Damasio A.R."/>
            <person name="Diallinas G."/>
            <person name="Emri T."/>
            <person name="Fekete E."/>
            <person name="Flipphi M."/>
            <person name="Freyberg S."/>
            <person name="Gallo A."/>
            <person name="Gournas C."/>
            <person name="Habgood R."/>
            <person name="Hainaut M."/>
            <person name="Harispe M.L."/>
            <person name="Henrissat B."/>
            <person name="Hilden K.S."/>
            <person name="Hope R."/>
            <person name="Hossain A."/>
            <person name="Karabika E."/>
            <person name="Karaffa L."/>
            <person name="Karanyi Z."/>
            <person name="Krasevec N."/>
            <person name="Kuo A."/>
            <person name="Kusch H."/>
            <person name="LaButti K."/>
            <person name="Lagendijk E.L."/>
            <person name="Lapidus A."/>
            <person name="Levasseur A."/>
            <person name="Lindquist E."/>
            <person name="Lipzen A."/>
            <person name="Logrieco A.F."/>
            <person name="MacCabe A."/>
            <person name="Maekelae M.R."/>
            <person name="Malavazi I."/>
            <person name="Melin P."/>
            <person name="Meyer V."/>
            <person name="Mielnichuk N."/>
            <person name="Miskei M."/>
            <person name="Molnar A.P."/>
            <person name="Mule G."/>
            <person name="Ngan C.Y."/>
            <person name="Orejas M."/>
            <person name="Orosz E."/>
            <person name="Ouedraogo J.P."/>
            <person name="Overkamp K.M."/>
            <person name="Park H.-S."/>
            <person name="Perrone G."/>
            <person name="Piumi F."/>
            <person name="Punt P.J."/>
            <person name="Ram A.F."/>
            <person name="Ramon A."/>
            <person name="Rauscher S."/>
            <person name="Record E."/>
            <person name="Riano-Pachon D.M."/>
            <person name="Robert V."/>
            <person name="Roehrig J."/>
            <person name="Ruller R."/>
            <person name="Salamov A."/>
            <person name="Salih N.S."/>
            <person name="Samson R.A."/>
            <person name="Sandor E."/>
            <person name="Sanguinetti M."/>
            <person name="Schuetze T."/>
            <person name="Sepcic K."/>
            <person name="Shelest E."/>
            <person name="Sherlock G."/>
            <person name="Sophianopoulou V."/>
            <person name="Squina F.M."/>
            <person name="Sun H."/>
            <person name="Susca A."/>
            <person name="Todd R.B."/>
            <person name="Tsang A."/>
            <person name="Unkles S.E."/>
            <person name="van de Wiele N."/>
            <person name="van Rossen-Uffink D."/>
            <person name="Oliveira J.V."/>
            <person name="Vesth T.C."/>
            <person name="Visser J."/>
            <person name="Yu J.-H."/>
            <person name="Zhou M."/>
            <person name="Andersen M.R."/>
            <person name="Archer D.B."/>
            <person name="Baker S.E."/>
            <person name="Benoit I."/>
            <person name="Brakhage A.A."/>
            <person name="Braus G.H."/>
            <person name="Fischer R."/>
            <person name="Frisvad J.C."/>
            <person name="Goldman G.H."/>
            <person name="Houbraken J."/>
            <person name="Oakley B."/>
            <person name="Pocsi I."/>
            <person name="Scazzocchio C."/>
            <person name="Seiboth B."/>
            <person name="vanKuyk P.A."/>
            <person name="Wortman J."/>
            <person name="Dyer P.S."/>
            <person name="Grigoriev I.V."/>
        </authorList>
    </citation>
    <scope>NUCLEOTIDE SEQUENCE [LARGE SCALE GENOMIC DNA]</scope>
    <source>
        <strain evidence="4">CBS 506.65</strain>
    </source>
</reference>
<dbReference type="GeneID" id="34615773"/>
<evidence type="ECO:0000259" key="2">
    <source>
        <dbReference type="Pfam" id="PF03959"/>
    </source>
</evidence>
<evidence type="ECO:0000313" key="4">
    <source>
        <dbReference type="Proteomes" id="UP000184188"/>
    </source>
</evidence>
<keyword evidence="1" id="KW-0378">Hydrolase</keyword>
<dbReference type="InterPro" id="IPR005645">
    <property type="entry name" value="FSH-like_dom"/>
</dbReference>